<organism evidence="1 2">
    <name type="scientific">Araneus ventricosus</name>
    <name type="common">Orbweaver spider</name>
    <name type="synonym">Epeira ventricosa</name>
    <dbReference type="NCBI Taxonomy" id="182803"/>
    <lineage>
        <taxon>Eukaryota</taxon>
        <taxon>Metazoa</taxon>
        <taxon>Ecdysozoa</taxon>
        <taxon>Arthropoda</taxon>
        <taxon>Chelicerata</taxon>
        <taxon>Arachnida</taxon>
        <taxon>Araneae</taxon>
        <taxon>Araneomorphae</taxon>
        <taxon>Entelegynae</taxon>
        <taxon>Araneoidea</taxon>
        <taxon>Araneidae</taxon>
        <taxon>Araneus</taxon>
    </lineage>
</organism>
<dbReference type="Proteomes" id="UP000499080">
    <property type="component" value="Unassembled WGS sequence"/>
</dbReference>
<gene>
    <name evidence="1" type="ORF">AVEN_210735_1</name>
</gene>
<protein>
    <submittedName>
        <fullName evidence="1">Uncharacterized protein</fullName>
    </submittedName>
</protein>
<comment type="caution">
    <text evidence="1">The sequence shown here is derived from an EMBL/GenBank/DDBJ whole genome shotgun (WGS) entry which is preliminary data.</text>
</comment>
<proteinExistence type="predicted"/>
<dbReference type="AlphaFoldDB" id="A0A4Y2SXZ7"/>
<evidence type="ECO:0000313" key="1">
    <source>
        <dbReference type="EMBL" id="GBN93224.1"/>
    </source>
</evidence>
<accession>A0A4Y2SXZ7</accession>
<keyword evidence="2" id="KW-1185">Reference proteome</keyword>
<evidence type="ECO:0000313" key="2">
    <source>
        <dbReference type="Proteomes" id="UP000499080"/>
    </source>
</evidence>
<name>A0A4Y2SXZ7_ARAVE</name>
<reference evidence="1 2" key="1">
    <citation type="journal article" date="2019" name="Sci. Rep.">
        <title>Orb-weaving spider Araneus ventricosus genome elucidates the spidroin gene catalogue.</title>
        <authorList>
            <person name="Kono N."/>
            <person name="Nakamura H."/>
            <person name="Ohtoshi R."/>
            <person name="Moran D.A.P."/>
            <person name="Shinohara A."/>
            <person name="Yoshida Y."/>
            <person name="Fujiwara M."/>
            <person name="Mori M."/>
            <person name="Tomita M."/>
            <person name="Arakawa K."/>
        </authorList>
    </citation>
    <scope>NUCLEOTIDE SEQUENCE [LARGE SCALE GENOMIC DNA]</scope>
</reference>
<sequence length="579" mass="65256">MRAKANFTWKVPSAHEWYSGNRPGLSLQSEGTRSTETALARLRSGHIKSLKFVDKEKTYSSCPCSCPASPAHVIDCIGASARLLWNEGEHGLVHFRDISQSAENPHQYKEGNPMDVDAEQLKQTSIDSFLVDKNHYGRGVQWQSCEKKETKKTLTFKYYQDSSESSRVSDDLLAIPGPSGVQHVNTVSGIHVDSDPSKKNIVTEDMLAIPGPSGVQHVNTVSDSHDDSGIIIHKKRSSLCKKYQSEQIIFEATVNPSGFASSVWGLLLINLINTVRRLITEILQRSTLGLSPHVLIRICVFAPGLDYPISTCLHNVAAMTVETLLYEICKVLQSKKNLRLYEKLIFDVATIKRPRGAGKKPVLYIGIDRMRKKSVISIPFDDEGICCARAIVVGHAAATNHPKYNSIRNGKRPLQKTLALQLHQNSGVPVSACGLDEIKKFEQFLNVQIHVISSENFNKLFYKGVEKTLKLYLWHHDNHYDLIKNMSGFLGKKLYCSHCDKGYEHYWEHRCKNQCNECYSENCVVNTPRTCRNCFRTFKSEECFDRHLAITGKKTIVDMSTNISMQNLSSSYRKKEEIA</sequence>
<dbReference type="OrthoDB" id="6762648at2759"/>
<dbReference type="EMBL" id="BGPR01024844">
    <property type="protein sequence ID" value="GBN93224.1"/>
    <property type="molecule type" value="Genomic_DNA"/>
</dbReference>